<evidence type="ECO:0000259" key="3">
    <source>
        <dbReference type="Pfam" id="PF13180"/>
    </source>
</evidence>
<dbReference type="InterPro" id="IPR036034">
    <property type="entry name" value="PDZ_sf"/>
</dbReference>
<name>A0ABW2FFA2_9BACL</name>
<dbReference type="InterPro" id="IPR008269">
    <property type="entry name" value="Lon_proteolytic"/>
</dbReference>
<keyword evidence="5" id="KW-1185">Reference proteome</keyword>
<dbReference type="Pfam" id="PF13180">
    <property type="entry name" value="PDZ_2"/>
    <property type="match status" value="1"/>
</dbReference>
<dbReference type="EMBL" id="JBHTAI010000019">
    <property type="protein sequence ID" value="MFC7151897.1"/>
    <property type="molecule type" value="Genomic_DNA"/>
</dbReference>
<evidence type="ECO:0000259" key="2">
    <source>
        <dbReference type="Pfam" id="PF05362"/>
    </source>
</evidence>
<dbReference type="InterPro" id="IPR027065">
    <property type="entry name" value="Lon_Prtase"/>
</dbReference>
<dbReference type="InterPro" id="IPR020568">
    <property type="entry name" value="Ribosomal_Su5_D2-typ_SF"/>
</dbReference>
<evidence type="ECO:0000256" key="1">
    <source>
        <dbReference type="SAM" id="Phobius"/>
    </source>
</evidence>
<dbReference type="InterPro" id="IPR014721">
    <property type="entry name" value="Ribsml_uS5_D2-typ_fold_subgr"/>
</dbReference>
<sequence>MNDYGGEPGLDTYKKPSWIRKYRTALILLAVLFLFLFSLLKSWPYMLYGPGSAESVHSRVDTGHQLEEKGELLFTTVATYSKPHVFDLIYAWLNPRMDIEKLEVATGGVTNLAAYRNLMAYMRDSSEASALMAAYAAMDKPIDVESQGVIVTALLPESKARENGLQEGDIITQADDLAITNGTELSEYLTAKHVGDLVKISGTRGKETFEATVPLISMAPDNRSGIGFQMNNVLKATPPDTVKFDFADTGGPSAGLMMTLEIIAQLTGEDLTRGYTIAGTGTISADGTVGLIGGINYKLMAADKEQADYFLVPYNAQNESNWTLARETVEKLKLKPKLVKVSTLKEAVDFLSGLEPKKTAP</sequence>
<keyword evidence="1" id="KW-0812">Transmembrane</keyword>
<organism evidence="4 5">
    <name type="scientific">Cohnella cellulosilytica</name>
    <dbReference type="NCBI Taxonomy" id="986710"/>
    <lineage>
        <taxon>Bacteria</taxon>
        <taxon>Bacillati</taxon>
        <taxon>Bacillota</taxon>
        <taxon>Bacilli</taxon>
        <taxon>Bacillales</taxon>
        <taxon>Paenibacillaceae</taxon>
        <taxon>Cohnella</taxon>
    </lineage>
</organism>
<feature type="domain" description="Lon proteolytic" evidence="2">
    <location>
        <begin position="250"/>
        <end position="334"/>
    </location>
</feature>
<reference evidence="5" key="1">
    <citation type="journal article" date="2019" name="Int. J. Syst. Evol. Microbiol.">
        <title>The Global Catalogue of Microorganisms (GCM) 10K type strain sequencing project: providing services to taxonomists for standard genome sequencing and annotation.</title>
        <authorList>
            <consortium name="The Broad Institute Genomics Platform"/>
            <consortium name="The Broad Institute Genome Sequencing Center for Infectious Disease"/>
            <person name="Wu L."/>
            <person name="Ma J."/>
        </authorList>
    </citation>
    <scope>NUCLEOTIDE SEQUENCE [LARGE SCALE GENOMIC DNA]</scope>
    <source>
        <strain evidence="5">KCTC 12907</strain>
    </source>
</reference>
<dbReference type="SUPFAM" id="SSF50156">
    <property type="entry name" value="PDZ domain-like"/>
    <property type="match status" value="1"/>
</dbReference>
<gene>
    <name evidence="4" type="ORF">ACFQMJ_25440</name>
</gene>
<proteinExistence type="predicted"/>
<dbReference type="Proteomes" id="UP001596378">
    <property type="component" value="Unassembled WGS sequence"/>
</dbReference>
<accession>A0ABW2FFA2</accession>
<dbReference type="Gene3D" id="2.30.42.10">
    <property type="match status" value="1"/>
</dbReference>
<evidence type="ECO:0000313" key="4">
    <source>
        <dbReference type="EMBL" id="MFC7151897.1"/>
    </source>
</evidence>
<dbReference type="Pfam" id="PF05362">
    <property type="entry name" value="Lon_C"/>
    <property type="match status" value="1"/>
</dbReference>
<feature type="transmembrane region" description="Helical" evidence="1">
    <location>
        <begin position="22"/>
        <end position="40"/>
    </location>
</feature>
<dbReference type="Gene3D" id="3.30.230.10">
    <property type="match status" value="1"/>
</dbReference>
<dbReference type="InterPro" id="IPR001478">
    <property type="entry name" value="PDZ"/>
</dbReference>
<keyword evidence="1" id="KW-1133">Transmembrane helix</keyword>
<keyword evidence="1" id="KW-0472">Membrane</keyword>
<comment type="caution">
    <text evidence="4">The sequence shown here is derived from an EMBL/GenBank/DDBJ whole genome shotgun (WGS) entry which is preliminary data.</text>
</comment>
<feature type="domain" description="PDZ" evidence="3">
    <location>
        <begin position="145"/>
        <end position="215"/>
    </location>
</feature>
<dbReference type="PANTHER" id="PTHR10046">
    <property type="entry name" value="ATP DEPENDENT LON PROTEASE FAMILY MEMBER"/>
    <property type="match status" value="1"/>
</dbReference>
<protein>
    <submittedName>
        <fullName evidence="4">PDZ domain-containing protein</fullName>
    </submittedName>
</protein>
<dbReference type="SUPFAM" id="SSF54211">
    <property type="entry name" value="Ribosomal protein S5 domain 2-like"/>
    <property type="match status" value="1"/>
</dbReference>
<evidence type="ECO:0000313" key="5">
    <source>
        <dbReference type="Proteomes" id="UP001596378"/>
    </source>
</evidence>